<keyword evidence="2" id="KW-0808">Transferase</keyword>
<dbReference type="GO" id="GO:0016301">
    <property type="term" value="F:kinase activity"/>
    <property type="evidence" value="ECO:0007669"/>
    <property type="project" value="UniProtKB-KW"/>
</dbReference>
<protein>
    <submittedName>
        <fullName evidence="7">Fructokinase</fullName>
    </submittedName>
</protein>
<dbReference type="Gene3D" id="3.40.1190.20">
    <property type="match status" value="1"/>
</dbReference>
<dbReference type="PROSITE" id="PS00583">
    <property type="entry name" value="PFKB_KINASES_1"/>
    <property type="match status" value="1"/>
</dbReference>
<keyword evidence="4 7" id="KW-0418">Kinase</keyword>
<feature type="domain" description="Carbohydrate kinase PfkB" evidence="6">
    <location>
        <begin position="2"/>
        <end position="286"/>
    </location>
</feature>
<comment type="similarity">
    <text evidence="1">Belongs to the carbohydrate kinase PfkB family.</text>
</comment>
<dbReference type="CDD" id="cd01167">
    <property type="entry name" value="bac_FRK"/>
    <property type="match status" value="1"/>
</dbReference>
<gene>
    <name evidence="7" type="ORF">DFO65_103158</name>
</gene>
<comment type="caution">
    <text evidence="7">The sequence shown here is derived from an EMBL/GenBank/DDBJ whole genome shotgun (WGS) entry which is preliminary data.</text>
</comment>
<evidence type="ECO:0000256" key="5">
    <source>
        <dbReference type="ARBA" id="ARBA00022840"/>
    </source>
</evidence>
<dbReference type="PANTHER" id="PTHR43085:SF1">
    <property type="entry name" value="PSEUDOURIDINE KINASE-RELATED"/>
    <property type="match status" value="1"/>
</dbReference>
<evidence type="ECO:0000256" key="1">
    <source>
        <dbReference type="ARBA" id="ARBA00010688"/>
    </source>
</evidence>
<proteinExistence type="inferred from homology"/>
<keyword evidence="3" id="KW-0547">Nucleotide-binding</keyword>
<reference evidence="7 8" key="1">
    <citation type="submission" date="2018-06" db="EMBL/GenBank/DDBJ databases">
        <title>Freshwater and sediment microbial communities from various areas in North America, analyzing microbe dynamics in response to fracking.</title>
        <authorList>
            <person name="Lamendella R."/>
        </authorList>
    </citation>
    <scope>NUCLEOTIDE SEQUENCE [LARGE SCALE GENOMIC DNA]</scope>
    <source>
        <strain evidence="7 8">3b_TX</strain>
    </source>
</reference>
<dbReference type="PANTHER" id="PTHR43085">
    <property type="entry name" value="HEXOKINASE FAMILY MEMBER"/>
    <property type="match status" value="1"/>
</dbReference>
<dbReference type="Pfam" id="PF00294">
    <property type="entry name" value="PfkB"/>
    <property type="match status" value="1"/>
</dbReference>
<dbReference type="InterPro" id="IPR029056">
    <property type="entry name" value="Ribokinase-like"/>
</dbReference>
<evidence type="ECO:0000313" key="8">
    <source>
        <dbReference type="Proteomes" id="UP000253509"/>
    </source>
</evidence>
<evidence type="ECO:0000256" key="2">
    <source>
        <dbReference type="ARBA" id="ARBA00022679"/>
    </source>
</evidence>
<dbReference type="AlphaFoldDB" id="A0A366IKA7"/>
<keyword evidence="5" id="KW-0067">ATP-binding</keyword>
<dbReference type="InterPro" id="IPR011611">
    <property type="entry name" value="PfkB_dom"/>
</dbReference>
<organism evidence="7 8">
    <name type="scientific">Brevibacterium celere</name>
    <dbReference type="NCBI Taxonomy" id="225845"/>
    <lineage>
        <taxon>Bacteria</taxon>
        <taxon>Bacillati</taxon>
        <taxon>Actinomycetota</taxon>
        <taxon>Actinomycetes</taxon>
        <taxon>Micrococcales</taxon>
        <taxon>Brevibacteriaceae</taxon>
        <taxon>Brevibacterium</taxon>
    </lineage>
</organism>
<dbReference type="GO" id="GO:0005524">
    <property type="term" value="F:ATP binding"/>
    <property type="evidence" value="ECO:0007669"/>
    <property type="project" value="UniProtKB-KW"/>
</dbReference>
<dbReference type="InterPro" id="IPR002173">
    <property type="entry name" value="Carboh/pur_kinase_PfkB_CS"/>
</dbReference>
<dbReference type="EMBL" id="QNSB01000003">
    <property type="protein sequence ID" value="RBP72867.1"/>
    <property type="molecule type" value="Genomic_DNA"/>
</dbReference>
<dbReference type="RefSeq" id="WP_113903596.1">
    <property type="nucleotide sequence ID" value="NZ_QNSB01000003.1"/>
</dbReference>
<dbReference type="InterPro" id="IPR050306">
    <property type="entry name" value="PfkB_Carbo_kinase"/>
</dbReference>
<evidence type="ECO:0000256" key="4">
    <source>
        <dbReference type="ARBA" id="ARBA00022777"/>
    </source>
</evidence>
<dbReference type="Proteomes" id="UP000253509">
    <property type="component" value="Unassembled WGS sequence"/>
</dbReference>
<keyword evidence="8" id="KW-1185">Reference proteome</keyword>
<evidence type="ECO:0000256" key="3">
    <source>
        <dbReference type="ARBA" id="ARBA00022741"/>
    </source>
</evidence>
<sequence length="318" mass="33961">MSILVIGEALIDIVAEADGTEHPTPGGAPLNIAIGLGRLGLEVALLTDLGDDEHGELLLDHLRSSHVEVHARRAGRTATARAVLSADGSADYRFDLRWDPEPEDLAERPWSGVHIGSIAAFVSPGAEVVDAVLDRIDPDTTFTSFDPNIRPSIIGAHAEALARFEELAARVDVVKLSDVDADWLYPGLDPDDQVSRVLGLGADCVAMTCGAAGSIVATAARRCRVDADRVTVRDTIGAGDAFMTSLIRDLHPRLGAIRGLEVDDLRRLGRNAARISGITVSRDGADLPWAHELEENGTLSAEPVTARQLSTWVRQRAT</sequence>
<dbReference type="SUPFAM" id="SSF53613">
    <property type="entry name" value="Ribokinase-like"/>
    <property type="match status" value="1"/>
</dbReference>
<name>A0A366IKA7_9MICO</name>
<evidence type="ECO:0000313" key="7">
    <source>
        <dbReference type="EMBL" id="RBP72867.1"/>
    </source>
</evidence>
<evidence type="ECO:0000259" key="6">
    <source>
        <dbReference type="Pfam" id="PF00294"/>
    </source>
</evidence>
<accession>A0A366IKA7</accession>